<keyword evidence="2 6" id="KW-0812">Transmembrane</keyword>
<evidence type="ECO:0000256" key="4">
    <source>
        <dbReference type="ARBA" id="ARBA00023136"/>
    </source>
</evidence>
<feature type="transmembrane region" description="Helical" evidence="6">
    <location>
        <begin position="331"/>
        <end position="356"/>
    </location>
</feature>
<keyword evidence="3 6" id="KW-1133">Transmembrane helix</keyword>
<proteinExistence type="predicted"/>
<evidence type="ECO:0000256" key="6">
    <source>
        <dbReference type="SAM" id="Phobius"/>
    </source>
</evidence>
<feature type="transmembrane region" description="Helical" evidence="6">
    <location>
        <begin position="943"/>
        <end position="962"/>
    </location>
</feature>
<evidence type="ECO:0000313" key="8">
    <source>
        <dbReference type="EMBL" id="GMI32383.1"/>
    </source>
</evidence>
<dbReference type="PANTHER" id="PTHR12308:SF73">
    <property type="entry name" value="ANOCTAMIN"/>
    <property type="match status" value="1"/>
</dbReference>
<evidence type="ECO:0000256" key="3">
    <source>
        <dbReference type="ARBA" id="ARBA00022989"/>
    </source>
</evidence>
<dbReference type="EMBL" id="BRYB01000546">
    <property type="protein sequence ID" value="GMI32383.1"/>
    <property type="molecule type" value="Genomic_DNA"/>
</dbReference>
<protein>
    <recommendedName>
        <fullName evidence="7">Anoctamin transmembrane domain-containing protein</fullName>
    </recommendedName>
</protein>
<feature type="transmembrane region" description="Helical" evidence="6">
    <location>
        <begin position="909"/>
        <end position="931"/>
    </location>
</feature>
<feature type="region of interest" description="Disordered" evidence="5">
    <location>
        <begin position="148"/>
        <end position="167"/>
    </location>
</feature>
<evidence type="ECO:0000256" key="5">
    <source>
        <dbReference type="SAM" id="MobiDB-lite"/>
    </source>
</evidence>
<feature type="transmembrane region" description="Helical" evidence="6">
    <location>
        <begin position="368"/>
        <end position="387"/>
    </location>
</feature>
<evidence type="ECO:0000313" key="9">
    <source>
        <dbReference type="Proteomes" id="UP001165060"/>
    </source>
</evidence>
<feature type="transmembrane region" description="Helical" evidence="6">
    <location>
        <begin position="522"/>
        <end position="539"/>
    </location>
</feature>
<dbReference type="InterPro" id="IPR049452">
    <property type="entry name" value="Anoctamin_TM"/>
</dbReference>
<keyword evidence="4 6" id="KW-0472">Membrane</keyword>
<feature type="transmembrane region" description="Helical" evidence="6">
    <location>
        <begin position="852"/>
        <end position="871"/>
    </location>
</feature>
<reference evidence="8 9" key="1">
    <citation type="journal article" date="2023" name="Commun. Biol.">
        <title>Genome analysis of Parmales, the sister group of diatoms, reveals the evolutionary specialization of diatoms from phago-mixotrophs to photoautotrophs.</title>
        <authorList>
            <person name="Ban H."/>
            <person name="Sato S."/>
            <person name="Yoshikawa S."/>
            <person name="Yamada K."/>
            <person name="Nakamura Y."/>
            <person name="Ichinomiya M."/>
            <person name="Sato N."/>
            <person name="Blanc-Mathieu R."/>
            <person name="Endo H."/>
            <person name="Kuwata A."/>
            <person name="Ogata H."/>
        </authorList>
    </citation>
    <scope>NUCLEOTIDE SEQUENCE [LARGE SCALE GENOMIC DNA]</scope>
</reference>
<feature type="transmembrane region" description="Helical" evidence="6">
    <location>
        <begin position="445"/>
        <end position="465"/>
    </location>
</feature>
<organism evidence="8 9">
    <name type="scientific">Tetraparma gracilis</name>
    <dbReference type="NCBI Taxonomy" id="2962635"/>
    <lineage>
        <taxon>Eukaryota</taxon>
        <taxon>Sar</taxon>
        <taxon>Stramenopiles</taxon>
        <taxon>Ochrophyta</taxon>
        <taxon>Bolidophyceae</taxon>
        <taxon>Parmales</taxon>
        <taxon>Triparmaceae</taxon>
        <taxon>Tetraparma</taxon>
    </lineage>
</organism>
<comment type="caution">
    <text evidence="8">The sequence shown here is derived from an EMBL/GenBank/DDBJ whole genome shotgun (WGS) entry which is preliminary data.</text>
</comment>
<dbReference type="Pfam" id="PF04547">
    <property type="entry name" value="Anoctamin"/>
    <property type="match status" value="1"/>
</dbReference>
<name>A0ABQ6MSI8_9STRA</name>
<evidence type="ECO:0000256" key="2">
    <source>
        <dbReference type="ARBA" id="ARBA00022692"/>
    </source>
</evidence>
<feature type="transmembrane region" description="Helical" evidence="6">
    <location>
        <begin position="560"/>
        <end position="582"/>
    </location>
</feature>
<gene>
    <name evidence="8" type="ORF">TeGR_g14816</name>
</gene>
<dbReference type="PANTHER" id="PTHR12308">
    <property type="entry name" value="ANOCTAMIN"/>
    <property type="match status" value="1"/>
</dbReference>
<accession>A0ABQ6MSI8</accession>
<dbReference type="InterPro" id="IPR007632">
    <property type="entry name" value="Anoctamin"/>
</dbReference>
<keyword evidence="9" id="KW-1185">Reference proteome</keyword>
<evidence type="ECO:0000256" key="1">
    <source>
        <dbReference type="ARBA" id="ARBA00004141"/>
    </source>
</evidence>
<dbReference type="Proteomes" id="UP001165060">
    <property type="component" value="Unassembled WGS sequence"/>
</dbReference>
<feature type="domain" description="Anoctamin transmembrane" evidence="7">
    <location>
        <begin position="321"/>
        <end position="981"/>
    </location>
</feature>
<comment type="subcellular location">
    <subcellularLocation>
        <location evidence="1">Membrane</location>
        <topology evidence="1">Multi-pass membrane protein</topology>
    </subcellularLocation>
</comment>
<sequence length="1001" mass="110924">MNTLRKQGEDLKNKMLGEGAHLAHDAGAFFQKGLNVATNNVAVQKNSEQTHKAMDALRGYVGSAAAGVTATSAWARLGGKGGDDEERPPFEFAVLLKVPSNSSIIDNVRAAARRGTNAAKNAARKVSLSARKTSGVAPIDEDGEARMKELEKEQEANESSAASSTLPASHKAIIKALHDKGLQVMVVEGVMHHGHAKTLLLLNASEEVIADQVYRSKLMRWMRTGGIGDMPDKAKVDTQTPAVRVLAIQQRLDTTEWVDPDKPDAGSQEFITHPIVDDFYPLHDPQANTYLLQKLSIGMTGTSLVEKFKATFMEDETLDAIRNHFGDRTGFYYAFISYYTKWLCVLSPIGIITLIAQNAVAETDAESANIVLAVYSFLLLVWGRLFVANWKQRTIELQTRWNLHDIAGHEKRLRSFKPEMDMQGVPTKDNDYYPMWKRYTVIPMMIPFFVVLFVCLYCIVMGLFWGEMYLVFDWGNCTEINNVLYEQALPETPDPAELCRSSALQKGITGTLAEIIPGLSEAIFFELLLAIFTATATLISKMQNWRTEEQYNAAFAKQIFSMEFFGVFCWYFVLAFLFVPALQVDPEEEYIYPFAPYGMTADGSPNNVTYNSHWEARCMSDPTPDTQALGVASFNCIKEQCPYELRVFMMRAFMMTPFVVNQLINMLVKTGLPRWIHGALKEEPDKDKLGTGCYFGLCKLLGCILGHGGMRLRSEKCPKLPVTLYEPEPEEGGGVGGVKPETMDVVEVDGVVTMDTTGDGQVDTVGIDTTGDGHVDVVKNLTQGNSSKRGAAGMKRRPSELVKANSERSLANKIDPNKHFVGKEVDIEQVVQASLLWDFNEFNEQLEITLQFSWIMLFSAVFPLGATVAMANNTLEMRADTYKLTQVCQRPVPAVANGLGPWEGILEGVVKAAVVVNISIMVISINAFGIWETGKTGIFNDPTWKEVFLAIFLAITVMNAILDGVSGIVPDIPPSVAKLKKDRQDELFTIFANPDEVQINQ</sequence>
<evidence type="ECO:0000259" key="7">
    <source>
        <dbReference type="Pfam" id="PF04547"/>
    </source>
</evidence>